<dbReference type="PANTHER" id="PTHR43793">
    <property type="entry name" value="FAD SYNTHASE"/>
    <property type="match status" value="1"/>
</dbReference>
<dbReference type="Gene3D" id="3.40.50.620">
    <property type="entry name" value="HUPs"/>
    <property type="match status" value="1"/>
</dbReference>
<accession>A0A2U2PI50</accession>
<dbReference type="InterPro" id="IPR011914">
    <property type="entry name" value="RfaE_dom_II"/>
</dbReference>
<comment type="catalytic activity">
    <reaction evidence="7">
        <text>D-glycero-beta-D-manno-heptose 1-phosphate + ATP + H(+) = ADP-D-glycero-beta-D-manno-heptose + diphosphate</text>
        <dbReference type="Rhea" id="RHEA:27465"/>
        <dbReference type="ChEBI" id="CHEBI:15378"/>
        <dbReference type="ChEBI" id="CHEBI:30616"/>
        <dbReference type="ChEBI" id="CHEBI:33019"/>
        <dbReference type="ChEBI" id="CHEBI:59967"/>
        <dbReference type="ChEBI" id="CHEBI:61593"/>
        <dbReference type="EC" id="2.7.7.70"/>
    </reaction>
</comment>
<protein>
    <recommendedName>
        <fullName evidence="1">D-glycero-beta-D-manno-heptose 1-phosphate adenylyltransferase</fullName>
        <ecNumber evidence="1">2.7.7.70</ecNumber>
    </recommendedName>
</protein>
<keyword evidence="5" id="KW-0067">ATP-binding</keyword>
<sequence>MDKLDIVNGKVKSLEDLLPLVHIWKFQEKKIVFTNGCFDLLHLGHIDYLAKAASMGQKLIIGLNTDKSVSDLKGPARPITDQHSRASILASLFFVDAVVYFSEPTPLNLISAIKPDVLVKGADYTIDRIVGADVVLANGGEVKTITYIEGYSTTAIERKIRETSL</sequence>
<feature type="domain" description="Cytidyltransferase-like" evidence="8">
    <location>
        <begin position="33"/>
        <end position="128"/>
    </location>
</feature>
<dbReference type="EMBL" id="QEAS01000006">
    <property type="protein sequence ID" value="PWG81083.1"/>
    <property type="molecule type" value="Genomic_DNA"/>
</dbReference>
<dbReference type="InterPro" id="IPR050385">
    <property type="entry name" value="Archaeal_FAD_synthase"/>
</dbReference>
<keyword evidence="2 9" id="KW-0808">Transferase</keyword>
<reference evidence="9 10" key="1">
    <citation type="submission" date="2018-04" db="EMBL/GenBank/DDBJ databases">
        <title>Pedobacter chongqingensis sp. nov., isolated from a rottenly hemp rope.</title>
        <authorList>
            <person name="Cai Y."/>
        </authorList>
    </citation>
    <scope>NUCLEOTIDE SEQUENCE [LARGE SCALE GENOMIC DNA]</scope>
    <source>
        <strain evidence="9 10">FJ4-8</strain>
    </source>
</reference>
<keyword evidence="10" id="KW-1185">Reference proteome</keyword>
<evidence type="ECO:0000256" key="1">
    <source>
        <dbReference type="ARBA" id="ARBA00012519"/>
    </source>
</evidence>
<evidence type="ECO:0000313" key="9">
    <source>
        <dbReference type="EMBL" id="PWG81083.1"/>
    </source>
</evidence>
<keyword evidence="3 9" id="KW-0548">Nucleotidyltransferase</keyword>
<dbReference type="OrthoDB" id="9795543at2"/>
<name>A0A2U2PI50_9SPHI</name>
<dbReference type="GO" id="GO:0016773">
    <property type="term" value="F:phosphotransferase activity, alcohol group as acceptor"/>
    <property type="evidence" value="ECO:0007669"/>
    <property type="project" value="InterPro"/>
</dbReference>
<gene>
    <name evidence="9" type="primary">rfaE2</name>
    <name evidence="9" type="ORF">DDR33_09155</name>
</gene>
<proteinExistence type="predicted"/>
<evidence type="ECO:0000256" key="2">
    <source>
        <dbReference type="ARBA" id="ARBA00022679"/>
    </source>
</evidence>
<evidence type="ECO:0000259" key="8">
    <source>
        <dbReference type="Pfam" id="PF01467"/>
    </source>
</evidence>
<dbReference type="GO" id="GO:0016779">
    <property type="term" value="F:nucleotidyltransferase activity"/>
    <property type="evidence" value="ECO:0007669"/>
    <property type="project" value="UniProtKB-KW"/>
</dbReference>
<dbReference type="NCBIfam" id="TIGR00125">
    <property type="entry name" value="cyt_tran_rel"/>
    <property type="match status" value="1"/>
</dbReference>
<evidence type="ECO:0000256" key="3">
    <source>
        <dbReference type="ARBA" id="ARBA00022695"/>
    </source>
</evidence>
<dbReference type="PANTHER" id="PTHR43793:SF2">
    <property type="entry name" value="BIFUNCTIONAL PROTEIN HLDE"/>
    <property type="match status" value="1"/>
</dbReference>
<keyword evidence="4" id="KW-0547">Nucleotide-binding</keyword>
<dbReference type="SUPFAM" id="SSF52374">
    <property type="entry name" value="Nucleotidylyl transferase"/>
    <property type="match status" value="1"/>
</dbReference>
<dbReference type="Proteomes" id="UP000245647">
    <property type="component" value="Unassembled WGS sequence"/>
</dbReference>
<dbReference type="Pfam" id="PF01467">
    <property type="entry name" value="CTP_transf_like"/>
    <property type="match status" value="1"/>
</dbReference>
<organism evidence="9 10">
    <name type="scientific">Pararcticibacter amylolyticus</name>
    <dbReference type="NCBI Taxonomy" id="2173175"/>
    <lineage>
        <taxon>Bacteria</taxon>
        <taxon>Pseudomonadati</taxon>
        <taxon>Bacteroidota</taxon>
        <taxon>Sphingobacteriia</taxon>
        <taxon>Sphingobacteriales</taxon>
        <taxon>Sphingobacteriaceae</taxon>
        <taxon>Pararcticibacter</taxon>
    </lineage>
</organism>
<dbReference type="NCBIfam" id="TIGR02199">
    <property type="entry name" value="rfaE_dom_II"/>
    <property type="match status" value="1"/>
</dbReference>
<evidence type="ECO:0000313" key="10">
    <source>
        <dbReference type="Proteomes" id="UP000245647"/>
    </source>
</evidence>
<dbReference type="EC" id="2.7.7.70" evidence="1"/>
<evidence type="ECO:0000256" key="4">
    <source>
        <dbReference type="ARBA" id="ARBA00022741"/>
    </source>
</evidence>
<dbReference type="InterPro" id="IPR004821">
    <property type="entry name" value="Cyt_trans-like"/>
</dbReference>
<comment type="caution">
    <text evidence="9">The sequence shown here is derived from an EMBL/GenBank/DDBJ whole genome shotgun (WGS) entry which is preliminary data.</text>
</comment>
<keyword evidence="6" id="KW-0119">Carbohydrate metabolism</keyword>
<evidence type="ECO:0000256" key="6">
    <source>
        <dbReference type="ARBA" id="ARBA00023277"/>
    </source>
</evidence>
<evidence type="ECO:0000256" key="7">
    <source>
        <dbReference type="ARBA" id="ARBA00047428"/>
    </source>
</evidence>
<dbReference type="InterPro" id="IPR014729">
    <property type="entry name" value="Rossmann-like_a/b/a_fold"/>
</dbReference>
<dbReference type="GO" id="GO:0005975">
    <property type="term" value="P:carbohydrate metabolic process"/>
    <property type="evidence" value="ECO:0007669"/>
    <property type="project" value="InterPro"/>
</dbReference>
<evidence type="ECO:0000256" key="5">
    <source>
        <dbReference type="ARBA" id="ARBA00022840"/>
    </source>
</evidence>
<dbReference type="GO" id="GO:0005524">
    <property type="term" value="F:ATP binding"/>
    <property type="evidence" value="ECO:0007669"/>
    <property type="project" value="UniProtKB-KW"/>
</dbReference>
<dbReference type="AlphaFoldDB" id="A0A2U2PI50"/>
<dbReference type="RefSeq" id="WP_109415468.1">
    <property type="nucleotide sequence ID" value="NZ_QEAS01000006.1"/>
</dbReference>